<proteinExistence type="inferred from homology"/>
<evidence type="ECO:0000256" key="2">
    <source>
        <dbReference type="SAM" id="SignalP"/>
    </source>
</evidence>
<evidence type="ECO:0000256" key="1">
    <source>
        <dbReference type="ARBA" id="ARBA00009330"/>
    </source>
</evidence>
<feature type="chain" id="PRO_5045050156" evidence="2">
    <location>
        <begin position="25"/>
        <end position="427"/>
    </location>
</feature>
<comment type="similarity">
    <text evidence="1">Belongs to the OmpW/AlkL family.</text>
</comment>
<dbReference type="PANTHER" id="PTHR36920:SF1">
    <property type="entry name" value="OUTER MEMBRANE PROTEIN W"/>
    <property type="match status" value="1"/>
</dbReference>
<protein>
    <submittedName>
        <fullName evidence="3">OmpW family protein</fullName>
    </submittedName>
</protein>
<dbReference type="Pfam" id="PF03922">
    <property type="entry name" value="OmpW"/>
    <property type="match status" value="2"/>
</dbReference>
<feature type="signal peptide" evidence="2">
    <location>
        <begin position="1"/>
        <end position="24"/>
    </location>
</feature>
<evidence type="ECO:0000313" key="4">
    <source>
        <dbReference type="Proteomes" id="UP000763641"/>
    </source>
</evidence>
<dbReference type="EMBL" id="JAFEMC010000005">
    <property type="protein sequence ID" value="MBM6577882.1"/>
    <property type="molecule type" value="Genomic_DNA"/>
</dbReference>
<dbReference type="InterPro" id="IPR005618">
    <property type="entry name" value="OMPW"/>
</dbReference>
<name>A0ABS2DAB7_9SPHN</name>
<dbReference type="PANTHER" id="PTHR36920">
    <property type="match status" value="1"/>
</dbReference>
<keyword evidence="2" id="KW-0732">Signal</keyword>
<dbReference type="SUPFAM" id="SSF56925">
    <property type="entry name" value="OMPA-like"/>
    <property type="match status" value="2"/>
</dbReference>
<comment type="caution">
    <text evidence="3">The sequence shown here is derived from an EMBL/GenBank/DDBJ whole genome shotgun (WGS) entry which is preliminary data.</text>
</comment>
<gene>
    <name evidence="3" type="ORF">ILT43_15985</name>
</gene>
<reference evidence="3 4" key="1">
    <citation type="submission" date="2020-12" db="EMBL/GenBank/DDBJ databases">
        <title>Sphingomonas sp.</title>
        <authorList>
            <person name="Kim M.K."/>
        </authorList>
    </citation>
    <scope>NUCLEOTIDE SEQUENCE [LARGE SCALE GENOMIC DNA]</scope>
    <source>
        <strain evidence="3 4">BT552</strain>
    </source>
</reference>
<sequence length="427" mass="45048">MKMNIAALMSASLLGMIAASPVVAQEAGDAYVRVAAARTKLVDKGDVKTNGVLDPAAGYSTRETFHGVVTGGYYIANSIAVEASISTPATTDNLPAGSLLGTPNLGDDEFTMATLGVSLHPFRGKFQPYVGGGIIRHFTTQERDGLGVGLNIPNAYGPYVHAGVDVAMSRTWGLFADVRKAFYHTNATGLLPLDATYTQFASVDAKAELDPLTIQLGVVARFGRGGAAESDTRIETDTTKWVLRGGLTSLTLADKVALSVGGAVYPGAGLSTYEHQTPSIQIGRYLTQNIAVNATLGFPPTIDIRGAGSIGALPKLGEVTYGPTMLTVQYHPTRSGRIRPYVGIGASYMIVFDTKDGAFRNLKVDNDLGWAFEAGTDIMVSQNWGIFADVKKALLRPNAYGSFGGAPVVGRTRLDPWAFSGGAAFHF</sequence>
<dbReference type="Gene3D" id="2.40.160.20">
    <property type="match status" value="2"/>
</dbReference>
<dbReference type="Proteomes" id="UP000763641">
    <property type="component" value="Unassembled WGS sequence"/>
</dbReference>
<keyword evidence="4" id="KW-1185">Reference proteome</keyword>
<dbReference type="RefSeq" id="WP_204199981.1">
    <property type="nucleotide sequence ID" value="NZ_JAFEMC010000005.1"/>
</dbReference>
<organism evidence="3 4">
    <name type="scientific">Sphingomonas longa</name>
    <dbReference type="NCBI Taxonomy" id="2778730"/>
    <lineage>
        <taxon>Bacteria</taxon>
        <taxon>Pseudomonadati</taxon>
        <taxon>Pseudomonadota</taxon>
        <taxon>Alphaproteobacteria</taxon>
        <taxon>Sphingomonadales</taxon>
        <taxon>Sphingomonadaceae</taxon>
        <taxon>Sphingomonas</taxon>
    </lineage>
</organism>
<accession>A0ABS2DAB7</accession>
<dbReference type="InterPro" id="IPR011250">
    <property type="entry name" value="OMP/PagP_B-barrel"/>
</dbReference>
<evidence type="ECO:0000313" key="3">
    <source>
        <dbReference type="EMBL" id="MBM6577882.1"/>
    </source>
</evidence>